<evidence type="ECO:0000313" key="1">
    <source>
        <dbReference type="EMBL" id="QDV81884.1"/>
    </source>
</evidence>
<dbReference type="InterPro" id="IPR043720">
    <property type="entry name" value="DUF5661"/>
</dbReference>
<dbReference type="EMBL" id="CP036432">
    <property type="protein sequence ID" value="QDV81884.1"/>
    <property type="molecule type" value="Genomic_DNA"/>
</dbReference>
<organism evidence="1 2">
    <name type="scientific">Stieleria magnilauensis</name>
    <dbReference type="NCBI Taxonomy" id="2527963"/>
    <lineage>
        <taxon>Bacteria</taxon>
        <taxon>Pseudomonadati</taxon>
        <taxon>Planctomycetota</taxon>
        <taxon>Planctomycetia</taxon>
        <taxon>Pirellulales</taxon>
        <taxon>Pirellulaceae</taxon>
        <taxon>Stieleria</taxon>
    </lineage>
</organism>
<evidence type="ECO:0000313" key="2">
    <source>
        <dbReference type="Proteomes" id="UP000318081"/>
    </source>
</evidence>
<reference evidence="1 2" key="1">
    <citation type="submission" date="2019-02" db="EMBL/GenBank/DDBJ databases">
        <title>Deep-cultivation of Planctomycetes and their phenomic and genomic characterization uncovers novel biology.</title>
        <authorList>
            <person name="Wiegand S."/>
            <person name="Jogler M."/>
            <person name="Boedeker C."/>
            <person name="Pinto D."/>
            <person name="Vollmers J."/>
            <person name="Rivas-Marin E."/>
            <person name="Kohn T."/>
            <person name="Peeters S.H."/>
            <person name="Heuer A."/>
            <person name="Rast P."/>
            <person name="Oberbeckmann S."/>
            <person name="Bunk B."/>
            <person name="Jeske O."/>
            <person name="Meyerdierks A."/>
            <person name="Storesund J.E."/>
            <person name="Kallscheuer N."/>
            <person name="Luecker S."/>
            <person name="Lage O.M."/>
            <person name="Pohl T."/>
            <person name="Merkel B.J."/>
            <person name="Hornburger P."/>
            <person name="Mueller R.-W."/>
            <person name="Bruemmer F."/>
            <person name="Labrenz M."/>
            <person name="Spormann A.M."/>
            <person name="Op den Camp H."/>
            <person name="Overmann J."/>
            <person name="Amann R."/>
            <person name="Jetten M.S.M."/>
            <person name="Mascher T."/>
            <person name="Medema M.H."/>
            <person name="Devos D.P."/>
            <person name="Kaster A.-K."/>
            <person name="Ovreas L."/>
            <person name="Rohde M."/>
            <person name="Galperin M.Y."/>
            <person name="Jogler C."/>
        </authorList>
    </citation>
    <scope>NUCLEOTIDE SEQUENCE [LARGE SCALE GENOMIC DNA]</scope>
    <source>
        <strain evidence="1 2">TBK1r</strain>
    </source>
</reference>
<proteinExistence type="predicted"/>
<accession>A0ABX5XIS7</accession>
<dbReference type="Proteomes" id="UP000318081">
    <property type="component" value="Chromosome"/>
</dbReference>
<gene>
    <name evidence="1" type="ORF">TBK1r_08060</name>
</gene>
<dbReference type="RefSeq" id="WP_145207617.1">
    <property type="nucleotide sequence ID" value="NZ_CP036432.1"/>
</dbReference>
<name>A0ABX5XIS7_9BACT</name>
<sequence>MGNRQFTSEEAKTIGDQLGVDWNKIPIDEFRMGLSVELEHGANAAETNLTDDDLIATGKIALAHLKEFADYYTRLGKMEAEADDYWSKKK</sequence>
<protein>
    <submittedName>
        <fullName evidence="1">Uncharacterized protein</fullName>
    </submittedName>
</protein>
<keyword evidence="2" id="KW-1185">Reference proteome</keyword>
<dbReference type="Pfam" id="PF18905">
    <property type="entry name" value="DUF5661"/>
    <property type="match status" value="1"/>
</dbReference>